<name>A0A2N3QED6_9BIFI</name>
<organism evidence="2 3">
    <name type="scientific">Bifidobacterium thermophilum</name>
    <dbReference type="NCBI Taxonomy" id="33905"/>
    <lineage>
        <taxon>Bacteria</taxon>
        <taxon>Bacillati</taxon>
        <taxon>Actinomycetota</taxon>
        <taxon>Actinomycetes</taxon>
        <taxon>Bifidobacteriales</taxon>
        <taxon>Bifidobacteriaceae</taxon>
        <taxon>Bifidobacterium</taxon>
    </lineage>
</organism>
<dbReference type="EMBL" id="PCGY01000024">
    <property type="protein sequence ID" value="PKU88446.1"/>
    <property type="molecule type" value="Genomic_DNA"/>
</dbReference>
<dbReference type="Proteomes" id="UP000233727">
    <property type="component" value="Unassembled WGS sequence"/>
</dbReference>
<proteinExistence type="predicted"/>
<evidence type="ECO:0000256" key="1">
    <source>
        <dbReference type="SAM" id="Phobius"/>
    </source>
</evidence>
<feature type="transmembrane region" description="Helical" evidence="1">
    <location>
        <begin position="57"/>
        <end position="74"/>
    </location>
</feature>
<accession>A0A2N3QED6</accession>
<feature type="transmembrane region" description="Helical" evidence="1">
    <location>
        <begin position="80"/>
        <end position="101"/>
    </location>
</feature>
<dbReference type="AlphaFoldDB" id="A0A2N3QED6"/>
<evidence type="ECO:0000313" key="3">
    <source>
        <dbReference type="Proteomes" id="UP000233727"/>
    </source>
</evidence>
<gene>
    <name evidence="2" type="ORF">CQR47_1795</name>
</gene>
<keyword evidence="1" id="KW-1133">Transmembrane helix</keyword>
<keyword evidence="1" id="KW-0472">Membrane</keyword>
<evidence type="ECO:0000313" key="2">
    <source>
        <dbReference type="EMBL" id="PKU88446.1"/>
    </source>
</evidence>
<sequence length="162" mass="17759">MISIVMSFFTLALMVYISHKEAGKKGDKTAAQGWIKRVKRHTLGGESRKAKEVGVKFLIYPLMLPFLGILMAFPDVQETISGAIATTFIAFNVITYASDLWKSFTEYIQQQAPESSDCEPSISATQTATATGAANHDKTDLRIQIETCTSVKVMDADQQTGT</sequence>
<comment type="caution">
    <text evidence="2">The sequence shown here is derived from an EMBL/GenBank/DDBJ whole genome shotgun (WGS) entry which is preliminary data.</text>
</comment>
<reference evidence="2 3" key="1">
    <citation type="submission" date="2017-10" db="EMBL/GenBank/DDBJ databases">
        <title>Bifidobacterium genomics.</title>
        <authorList>
            <person name="Lugli G.A."/>
            <person name="Milani C."/>
            <person name="Mancabelli L."/>
        </authorList>
    </citation>
    <scope>NUCLEOTIDE SEQUENCE [LARGE SCALE GENOMIC DNA]</scope>
    <source>
        <strain evidence="2 3">1542B</strain>
    </source>
</reference>
<dbReference type="RefSeq" id="WP_143252771.1">
    <property type="nucleotide sequence ID" value="NZ_PCGY01000024.1"/>
</dbReference>
<keyword evidence="1" id="KW-0812">Transmembrane</keyword>
<protein>
    <submittedName>
        <fullName evidence="2">Uncharacterized protein</fullName>
    </submittedName>
</protein>